<dbReference type="GO" id="GO:0061630">
    <property type="term" value="F:ubiquitin protein ligase activity"/>
    <property type="evidence" value="ECO:0007669"/>
    <property type="project" value="TreeGrafter"/>
</dbReference>
<dbReference type="GO" id="GO:0008270">
    <property type="term" value="F:zinc ion binding"/>
    <property type="evidence" value="ECO:0007669"/>
    <property type="project" value="UniProtKB-KW"/>
</dbReference>
<evidence type="ECO:0000256" key="6">
    <source>
        <dbReference type="ARBA" id="ARBA00022679"/>
    </source>
</evidence>
<feature type="region of interest" description="Disordered" evidence="16">
    <location>
        <begin position="419"/>
        <end position="462"/>
    </location>
</feature>
<dbReference type="PROSITE" id="PS50089">
    <property type="entry name" value="ZF_RING_2"/>
    <property type="match status" value="1"/>
</dbReference>
<evidence type="ECO:0000256" key="10">
    <source>
        <dbReference type="ARBA" id="ARBA00022786"/>
    </source>
</evidence>
<evidence type="ECO:0000313" key="20">
    <source>
        <dbReference type="Proteomes" id="UP000750334"/>
    </source>
</evidence>
<comment type="similarity">
    <text evidence="4">Belongs to the HRD1 family.</text>
</comment>
<dbReference type="EMBL" id="PUHR01000321">
    <property type="protein sequence ID" value="KAG0654799.1"/>
    <property type="molecule type" value="Genomic_DNA"/>
</dbReference>
<sequence length="538" mass="62652">MTLKLNSGINLLILIVFGILNLAITWNIVTWVLFGELRLIEQEHIFERVPFSVLGIIIMTSMFSEYHLMTLLTLSGCLIALKIYYWILKDRLEQRLQAINSETKFRNLIFTQFIRNVIIFGTVVFLIVRHFWTEYLFRDDLTDDDVQLITIGYGLGEFQTRIKGSYDSYMSVFLLFGMEFCVLFVDHMNLVCHTILNYYEFYLNDRRQQQLHHRHHNDNDNRRMASGSLSETDESDLENDESDSEDEEDDMQDDGLEGKFIYEKLIDIMGGIAKTSIHVLILCRLQLVVIKDIIWDLMSLYKEITSLWKIYKNNRQLDDKLPNIEISDLFDHDNICIVCMDDLVTIPSGKTLKLDEDSTEKQTLLTQDDIDNIKKFRRPKKLPCGHMLHLSCLKNWMERSQTCPICRLAVFDENGKVKPSMVPLRPRPNNNNNNNNSNNSPNSNGTQQNPFNGLSTAPHPLDMDDQEYETWYTFDITNVQRDENGEEETITFTADTLPSSFEKLGNKQSLPLQMKRKLTHSDNPQVIEDTEIIRNPTV</sequence>
<dbReference type="InterPro" id="IPR013083">
    <property type="entry name" value="Znf_RING/FYVE/PHD"/>
</dbReference>
<feature type="transmembrane region" description="Helical" evidence="17">
    <location>
        <begin position="108"/>
        <end position="132"/>
    </location>
</feature>
<dbReference type="InterPro" id="IPR050731">
    <property type="entry name" value="HRD1_E3_ubiq-ligases"/>
</dbReference>
<feature type="compositionally biased region" description="Acidic residues" evidence="16">
    <location>
        <begin position="231"/>
        <end position="252"/>
    </location>
</feature>
<name>A0A9P6VV96_MAUEX</name>
<evidence type="ECO:0000256" key="3">
    <source>
        <dbReference type="ARBA" id="ARBA00004906"/>
    </source>
</evidence>
<feature type="transmembrane region" description="Helical" evidence="17">
    <location>
        <begin position="69"/>
        <end position="87"/>
    </location>
</feature>
<gene>
    <name evidence="19" type="primary">HRD1</name>
    <name evidence="19" type="ORF">C6P45_003272</name>
</gene>
<dbReference type="GO" id="GO:0043161">
    <property type="term" value="P:proteasome-mediated ubiquitin-dependent protein catabolic process"/>
    <property type="evidence" value="ECO:0007669"/>
    <property type="project" value="TreeGrafter"/>
</dbReference>
<comment type="subcellular location">
    <subcellularLocation>
        <location evidence="2">Endoplasmic reticulum membrane</location>
        <topology evidence="2">Multi-pass membrane protein</topology>
    </subcellularLocation>
</comment>
<dbReference type="SMART" id="SM00184">
    <property type="entry name" value="RING"/>
    <property type="match status" value="1"/>
</dbReference>
<dbReference type="GO" id="GO:0012505">
    <property type="term" value="C:endomembrane system"/>
    <property type="evidence" value="ECO:0007669"/>
    <property type="project" value="TreeGrafter"/>
</dbReference>
<dbReference type="InterPro" id="IPR001841">
    <property type="entry name" value="Znf_RING"/>
</dbReference>
<keyword evidence="10" id="KW-0833">Ubl conjugation pathway</keyword>
<protein>
    <recommendedName>
        <fullName evidence="5">RING-type E3 ubiquitin transferase</fullName>
        <ecNumber evidence="5">2.3.2.27</ecNumber>
    </recommendedName>
</protein>
<evidence type="ECO:0000256" key="2">
    <source>
        <dbReference type="ARBA" id="ARBA00004477"/>
    </source>
</evidence>
<keyword evidence="20" id="KW-1185">Reference proteome</keyword>
<evidence type="ECO:0000256" key="17">
    <source>
        <dbReference type="SAM" id="Phobius"/>
    </source>
</evidence>
<evidence type="ECO:0000313" key="19">
    <source>
        <dbReference type="EMBL" id="KAG0654799.1"/>
    </source>
</evidence>
<dbReference type="PANTHER" id="PTHR22763">
    <property type="entry name" value="RING ZINC FINGER PROTEIN"/>
    <property type="match status" value="1"/>
</dbReference>
<keyword evidence="14 17" id="KW-0472">Membrane</keyword>
<dbReference type="Gene3D" id="3.30.40.10">
    <property type="entry name" value="Zinc/RING finger domain, C3HC4 (zinc finger)"/>
    <property type="match status" value="1"/>
</dbReference>
<evidence type="ECO:0000256" key="15">
    <source>
        <dbReference type="PROSITE-ProRule" id="PRU00175"/>
    </source>
</evidence>
<comment type="catalytic activity">
    <reaction evidence="1">
        <text>S-ubiquitinyl-[E2 ubiquitin-conjugating enzyme]-L-cysteine + [acceptor protein]-L-lysine = [E2 ubiquitin-conjugating enzyme]-L-cysteine + N(6)-ubiquitinyl-[acceptor protein]-L-lysine.</text>
        <dbReference type="EC" id="2.3.2.27"/>
    </reaction>
</comment>
<evidence type="ECO:0000256" key="4">
    <source>
        <dbReference type="ARBA" id="ARBA00010089"/>
    </source>
</evidence>
<keyword evidence="6" id="KW-0808">Transferase</keyword>
<feature type="compositionally biased region" description="Low complexity" evidence="16">
    <location>
        <begin position="428"/>
        <end position="444"/>
    </location>
</feature>
<evidence type="ECO:0000256" key="16">
    <source>
        <dbReference type="SAM" id="MobiDB-lite"/>
    </source>
</evidence>
<evidence type="ECO:0000256" key="8">
    <source>
        <dbReference type="ARBA" id="ARBA00022723"/>
    </source>
</evidence>
<dbReference type="InterPro" id="IPR058051">
    <property type="entry name" value="Znf_RING_synoviolin"/>
</dbReference>
<dbReference type="EC" id="2.3.2.27" evidence="5"/>
<dbReference type="AlphaFoldDB" id="A0A9P6VV96"/>
<evidence type="ECO:0000256" key="11">
    <source>
        <dbReference type="ARBA" id="ARBA00022824"/>
    </source>
</evidence>
<feature type="transmembrane region" description="Helical" evidence="17">
    <location>
        <begin position="12"/>
        <end position="33"/>
    </location>
</feature>
<evidence type="ECO:0000259" key="18">
    <source>
        <dbReference type="PROSITE" id="PS50089"/>
    </source>
</evidence>
<comment type="pathway">
    <text evidence="3">Protein modification; protein ubiquitination.</text>
</comment>
<feature type="region of interest" description="Disordered" evidence="16">
    <location>
        <begin position="213"/>
        <end position="252"/>
    </location>
</feature>
<evidence type="ECO:0000256" key="13">
    <source>
        <dbReference type="ARBA" id="ARBA00022989"/>
    </source>
</evidence>
<dbReference type="SUPFAM" id="SSF57850">
    <property type="entry name" value="RING/U-box"/>
    <property type="match status" value="1"/>
</dbReference>
<feature type="compositionally biased region" description="Polar residues" evidence="16">
    <location>
        <begin position="445"/>
        <end position="455"/>
    </location>
</feature>
<keyword evidence="9 15" id="KW-0863">Zinc-finger</keyword>
<keyword evidence="11" id="KW-0256">Endoplasmic reticulum</keyword>
<evidence type="ECO:0000256" key="7">
    <source>
        <dbReference type="ARBA" id="ARBA00022692"/>
    </source>
</evidence>
<reference evidence="19 20" key="1">
    <citation type="submission" date="2020-11" db="EMBL/GenBank/DDBJ databases">
        <title>Kefir isolates.</title>
        <authorList>
            <person name="Marcisauskas S."/>
            <person name="Kim Y."/>
            <person name="Blasche S."/>
        </authorList>
    </citation>
    <scope>NUCLEOTIDE SEQUENCE [LARGE SCALE GENOMIC DNA]</scope>
    <source>
        <strain evidence="19 20">OG2</strain>
    </source>
</reference>
<dbReference type="InterPro" id="IPR057992">
    <property type="entry name" value="TPR_SYVN1_N"/>
</dbReference>
<keyword evidence="12" id="KW-0862">Zinc</keyword>
<dbReference type="Pfam" id="PF13639">
    <property type="entry name" value="zf-RING_2"/>
    <property type="match status" value="1"/>
</dbReference>
<feature type="domain" description="RING-type" evidence="18">
    <location>
        <begin position="336"/>
        <end position="407"/>
    </location>
</feature>
<evidence type="ECO:0000256" key="9">
    <source>
        <dbReference type="ARBA" id="ARBA00022771"/>
    </source>
</evidence>
<dbReference type="OrthoDB" id="7759664at2759"/>
<keyword evidence="7 17" id="KW-0812">Transmembrane</keyword>
<keyword evidence="8" id="KW-0479">Metal-binding</keyword>
<proteinExistence type="inferred from homology"/>
<dbReference type="CDD" id="cd16479">
    <property type="entry name" value="RING-H2_synoviolin"/>
    <property type="match status" value="1"/>
</dbReference>
<evidence type="ECO:0000256" key="14">
    <source>
        <dbReference type="ARBA" id="ARBA00023136"/>
    </source>
</evidence>
<keyword evidence="13 17" id="KW-1133">Transmembrane helix</keyword>
<evidence type="ECO:0000256" key="5">
    <source>
        <dbReference type="ARBA" id="ARBA00012483"/>
    </source>
</evidence>
<accession>A0A9P6VV96</accession>
<evidence type="ECO:0000256" key="12">
    <source>
        <dbReference type="ARBA" id="ARBA00022833"/>
    </source>
</evidence>
<dbReference type="Pfam" id="PF25563">
    <property type="entry name" value="TPR_SYVN1_N"/>
    <property type="match status" value="1"/>
</dbReference>
<organism evidence="19 20">
    <name type="scientific">Maudiozyma exigua</name>
    <name type="common">Yeast</name>
    <name type="synonym">Kazachstania exigua</name>
    <dbReference type="NCBI Taxonomy" id="34358"/>
    <lineage>
        <taxon>Eukaryota</taxon>
        <taxon>Fungi</taxon>
        <taxon>Dikarya</taxon>
        <taxon>Ascomycota</taxon>
        <taxon>Saccharomycotina</taxon>
        <taxon>Saccharomycetes</taxon>
        <taxon>Saccharomycetales</taxon>
        <taxon>Saccharomycetaceae</taxon>
        <taxon>Maudiozyma</taxon>
    </lineage>
</organism>
<comment type="caution">
    <text evidence="19">The sequence shown here is derived from an EMBL/GenBank/DDBJ whole genome shotgun (WGS) entry which is preliminary data.</text>
</comment>
<evidence type="ECO:0000256" key="1">
    <source>
        <dbReference type="ARBA" id="ARBA00000900"/>
    </source>
</evidence>
<dbReference type="Proteomes" id="UP000750334">
    <property type="component" value="Unassembled WGS sequence"/>
</dbReference>